<accession>A0A7R9PPI4</accession>
<proteinExistence type="predicted"/>
<dbReference type="AlphaFoldDB" id="A0A7R9PPI4"/>
<name>A0A7R9PPI4_TIMGE</name>
<gene>
    <name evidence="1" type="ORF">TGEB3V08_LOCUS8885</name>
</gene>
<reference evidence="1" key="1">
    <citation type="submission" date="2020-11" db="EMBL/GenBank/DDBJ databases">
        <authorList>
            <person name="Tran Van P."/>
        </authorList>
    </citation>
    <scope>NUCLEOTIDE SEQUENCE</scope>
</reference>
<dbReference type="EMBL" id="OE843691">
    <property type="protein sequence ID" value="CAD7603729.1"/>
    <property type="molecule type" value="Genomic_DNA"/>
</dbReference>
<sequence>MEKKILIIIGPETAEGYCVADGLPERQEDSLKAIDGNPVPSVKDLLEDPIEVVDQECENPGYEEAGISPKQQCFGRDIEKSGKQFAELHAGQIEVRRVCIVKHGGRDGVTKLVGKLL</sequence>
<evidence type="ECO:0000313" key="1">
    <source>
        <dbReference type="EMBL" id="CAD7603729.1"/>
    </source>
</evidence>
<protein>
    <submittedName>
        <fullName evidence="1">Uncharacterized protein</fullName>
    </submittedName>
</protein>
<organism evidence="1">
    <name type="scientific">Timema genevievae</name>
    <name type="common">Walking stick</name>
    <dbReference type="NCBI Taxonomy" id="629358"/>
    <lineage>
        <taxon>Eukaryota</taxon>
        <taxon>Metazoa</taxon>
        <taxon>Ecdysozoa</taxon>
        <taxon>Arthropoda</taxon>
        <taxon>Hexapoda</taxon>
        <taxon>Insecta</taxon>
        <taxon>Pterygota</taxon>
        <taxon>Neoptera</taxon>
        <taxon>Polyneoptera</taxon>
        <taxon>Phasmatodea</taxon>
        <taxon>Timematodea</taxon>
        <taxon>Timematoidea</taxon>
        <taxon>Timematidae</taxon>
        <taxon>Timema</taxon>
    </lineage>
</organism>